<comment type="subunit">
    <text evidence="7">Homodimer.</text>
</comment>
<comment type="function">
    <text evidence="7">Binds and transfers iron-sulfur (Fe-S) clusters to target apoproteins. Can hydrolyze ATP.</text>
</comment>
<proteinExistence type="inferred from homology"/>
<evidence type="ECO:0000256" key="6">
    <source>
        <dbReference type="ARBA" id="ARBA00024036"/>
    </source>
</evidence>
<comment type="caution">
    <text evidence="9">The sequence shown here is derived from an EMBL/GenBank/DDBJ whole genome shotgun (WGS) entry which is preliminary data.</text>
</comment>
<feature type="binding site" evidence="7">
    <location>
        <begin position="144"/>
        <end position="151"/>
    </location>
    <ligand>
        <name>ATP</name>
        <dbReference type="ChEBI" id="CHEBI:30616"/>
    </ligand>
</feature>
<keyword evidence="10" id="KW-1185">Reference proteome</keyword>
<evidence type="ECO:0000313" key="10">
    <source>
        <dbReference type="Proteomes" id="UP000271227"/>
    </source>
</evidence>
<evidence type="ECO:0000256" key="7">
    <source>
        <dbReference type="HAMAP-Rule" id="MF_02040"/>
    </source>
</evidence>
<dbReference type="GO" id="GO:0016226">
    <property type="term" value="P:iron-sulfur cluster assembly"/>
    <property type="evidence" value="ECO:0007669"/>
    <property type="project" value="InterPro"/>
</dbReference>
<reference evidence="9 10" key="1">
    <citation type="submission" date="2018-10" db="EMBL/GenBank/DDBJ databases">
        <title>Genomic Encyclopedia of Archaeal and Bacterial Type Strains, Phase II (KMG-II): from individual species to whole genera.</title>
        <authorList>
            <person name="Goeker M."/>
        </authorList>
    </citation>
    <scope>NUCLEOTIDE SEQUENCE [LARGE SCALE GENOMIC DNA]</scope>
    <source>
        <strain evidence="9 10">DSM 25217</strain>
    </source>
</reference>
<sequence>MTSPDKESLKQAVKDALATITVPDGEVKKAGSPAQDIVGAGLVSAVIVDDEARAGIVLDFGTSAPGDVEALRTAAENAARNVNGITQANVVLTAAKTETAAKTASARPRPNQTGPAPTLKRTPPPPPSPKEIPGIRHIIAVASGKGGVGKSTTSINLALGLKEQGLKTGILDLDIFGPSLPMLLGLDARPNAEDKKIIPHVAHGLTAMSIGFLLDVDQPVVWRGPRVMGATQQLIHEVAWGELDVLVIDMPPGTGDVQLTLVQQAPLSGAVIVSTPQDLALIDARKGLAMFRKVGTPVFGFIENMSYLNCPSCGHEIHVFGHGGAEAAAQELNTPFLGRVPLHMRIRESADAGNPIMVSDPDCPEAAAYRSIARKVAHSLETAEG</sequence>
<dbReference type="Gene3D" id="3.40.50.300">
    <property type="entry name" value="P-loop containing nucleotide triphosphate hydrolases"/>
    <property type="match status" value="1"/>
</dbReference>
<dbReference type="Proteomes" id="UP000271227">
    <property type="component" value="Unassembled WGS sequence"/>
</dbReference>
<gene>
    <name evidence="9" type="ORF">BXY39_0228</name>
</gene>
<comment type="similarity">
    <text evidence="6 7">Belongs to the Mrp/NBP35 ATP-binding proteins family.</text>
</comment>
<dbReference type="InterPro" id="IPR033756">
    <property type="entry name" value="YlxH/NBP35"/>
</dbReference>
<protein>
    <recommendedName>
        <fullName evidence="7">Iron-sulfur cluster carrier protein</fullName>
    </recommendedName>
</protein>
<dbReference type="InterPro" id="IPR027417">
    <property type="entry name" value="P-loop_NTPase"/>
</dbReference>
<dbReference type="PANTHER" id="PTHR42961:SF2">
    <property type="entry name" value="IRON-SULFUR PROTEIN NUBPL"/>
    <property type="match status" value="1"/>
</dbReference>
<dbReference type="GO" id="GO:0140663">
    <property type="term" value="F:ATP-dependent FeS chaperone activity"/>
    <property type="evidence" value="ECO:0007669"/>
    <property type="project" value="InterPro"/>
</dbReference>
<name>A0A3M0CWP6_9PROT</name>
<dbReference type="FunFam" id="3.40.50.300:FF:000418">
    <property type="entry name" value="Iron-sulfur cluster carrier protein"/>
    <property type="match status" value="1"/>
</dbReference>
<evidence type="ECO:0000256" key="1">
    <source>
        <dbReference type="ARBA" id="ARBA00022723"/>
    </source>
</evidence>
<dbReference type="AlphaFoldDB" id="A0A3M0CWP6"/>
<keyword evidence="2 7" id="KW-0547">Nucleotide-binding</keyword>
<dbReference type="InterPro" id="IPR044304">
    <property type="entry name" value="NUBPL-like"/>
</dbReference>
<keyword evidence="3 7" id="KW-0067">ATP-binding</keyword>
<keyword evidence="4 7" id="KW-0408">Iron</keyword>
<evidence type="ECO:0000256" key="3">
    <source>
        <dbReference type="ARBA" id="ARBA00022840"/>
    </source>
</evidence>
<evidence type="ECO:0000256" key="8">
    <source>
        <dbReference type="SAM" id="MobiDB-lite"/>
    </source>
</evidence>
<accession>A0A3M0CWP6</accession>
<evidence type="ECO:0000256" key="5">
    <source>
        <dbReference type="ARBA" id="ARBA00023014"/>
    </source>
</evidence>
<dbReference type="GO" id="GO:0046872">
    <property type="term" value="F:metal ion binding"/>
    <property type="evidence" value="ECO:0007669"/>
    <property type="project" value="UniProtKB-KW"/>
</dbReference>
<dbReference type="HAMAP" id="MF_02040">
    <property type="entry name" value="Mrp_NBP35"/>
    <property type="match status" value="1"/>
</dbReference>
<evidence type="ECO:0000256" key="4">
    <source>
        <dbReference type="ARBA" id="ARBA00023004"/>
    </source>
</evidence>
<dbReference type="OrthoDB" id="9809679at2"/>
<dbReference type="InParanoid" id="A0A3M0CWP6"/>
<dbReference type="SUPFAM" id="SSF52540">
    <property type="entry name" value="P-loop containing nucleoside triphosphate hydrolases"/>
    <property type="match status" value="1"/>
</dbReference>
<dbReference type="RefSeq" id="WP_121936992.1">
    <property type="nucleotide sequence ID" value="NZ_REFR01000009.1"/>
</dbReference>
<dbReference type="FunCoup" id="A0A3M0CWP6">
    <property type="interactions" value="507"/>
</dbReference>
<keyword evidence="1 7" id="KW-0479">Metal-binding</keyword>
<dbReference type="GO" id="GO:0005524">
    <property type="term" value="F:ATP binding"/>
    <property type="evidence" value="ECO:0007669"/>
    <property type="project" value="UniProtKB-UniRule"/>
</dbReference>
<evidence type="ECO:0000256" key="2">
    <source>
        <dbReference type="ARBA" id="ARBA00022741"/>
    </source>
</evidence>
<dbReference type="GO" id="GO:0051539">
    <property type="term" value="F:4 iron, 4 sulfur cluster binding"/>
    <property type="evidence" value="ECO:0007669"/>
    <property type="project" value="TreeGrafter"/>
</dbReference>
<keyword evidence="5 7" id="KW-0411">Iron-sulfur</keyword>
<evidence type="ECO:0000313" key="9">
    <source>
        <dbReference type="EMBL" id="RMB11746.1"/>
    </source>
</evidence>
<feature type="region of interest" description="Disordered" evidence="8">
    <location>
        <begin position="99"/>
        <end position="131"/>
    </location>
</feature>
<dbReference type="InterPro" id="IPR034904">
    <property type="entry name" value="FSCA_dom_sf"/>
</dbReference>
<dbReference type="PROSITE" id="PS01215">
    <property type="entry name" value="MRP"/>
    <property type="match status" value="1"/>
</dbReference>
<organism evidence="9 10">
    <name type="scientific">Eilatimonas milleporae</name>
    <dbReference type="NCBI Taxonomy" id="911205"/>
    <lineage>
        <taxon>Bacteria</taxon>
        <taxon>Pseudomonadati</taxon>
        <taxon>Pseudomonadota</taxon>
        <taxon>Alphaproteobacteria</taxon>
        <taxon>Kordiimonadales</taxon>
        <taxon>Kordiimonadaceae</taxon>
        <taxon>Eilatimonas</taxon>
    </lineage>
</organism>
<dbReference type="GO" id="GO:0016887">
    <property type="term" value="F:ATP hydrolysis activity"/>
    <property type="evidence" value="ECO:0007669"/>
    <property type="project" value="UniProtKB-UniRule"/>
</dbReference>
<dbReference type="InterPro" id="IPR000808">
    <property type="entry name" value="Mrp-like_CS"/>
</dbReference>
<dbReference type="InterPro" id="IPR019591">
    <property type="entry name" value="Mrp/NBP35_ATP-bd"/>
</dbReference>
<dbReference type="PANTHER" id="PTHR42961">
    <property type="entry name" value="IRON-SULFUR PROTEIN NUBPL"/>
    <property type="match status" value="1"/>
</dbReference>
<dbReference type="Pfam" id="PF10609">
    <property type="entry name" value="ParA"/>
    <property type="match status" value="1"/>
</dbReference>
<dbReference type="EMBL" id="REFR01000009">
    <property type="protein sequence ID" value="RMB11746.1"/>
    <property type="molecule type" value="Genomic_DNA"/>
</dbReference>
<dbReference type="CDD" id="cd02037">
    <property type="entry name" value="Mrp_NBP35"/>
    <property type="match status" value="1"/>
</dbReference>
<keyword evidence="7" id="KW-0378">Hydrolase</keyword>
<dbReference type="SUPFAM" id="SSF117916">
    <property type="entry name" value="Fe-S cluster assembly (FSCA) domain-like"/>
    <property type="match status" value="1"/>
</dbReference>